<dbReference type="InParanoid" id="F0YG86"/>
<accession>F0YG86</accession>
<feature type="compositionally biased region" description="Basic and acidic residues" evidence="1">
    <location>
        <begin position="518"/>
        <end position="532"/>
    </location>
</feature>
<gene>
    <name evidence="3" type="ORF">AURANDRAFT_66081</name>
</gene>
<dbReference type="InterPro" id="IPR036361">
    <property type="entry name" value="SAP_dom_sf"/>
</dbReference>
<evidence type="ECO:0000313" key="4">
    <source>
        <dbReference type="Proteomes" id="UP000002729"/>
    </source>
</evidence>
<dbReference type="PROSITE" id="PS50800">
    <property type="entry name" value="SAP"/>
    <property type="match status" value="1"/>
</dbReference>
<evidence type="ECO:0000259" key="2">
    <source>
        <dbReference type="PROSITE" id="PS50800"/>
    </source>
</evidence>
<dbReference type="InterPro" id="IPR021345">
    <property type="entry name" value="DUF2961"/>
</dbReference>
<dbReference type="Proteomes" id="UP000002729">
    <property type="component" value="Unassembled WGS sequence"/>
</dbReference>
<feature type="compositionally biased region" description="Pro residues" evidence="1">
    <location>
        <begin position="219"/>
        <end position="232"/>
    </location>
</feature>
<dbReference type="Pfam" id="PF02037">
    <property type="entry name" value="SAP"/>
    <property type="match status" value="1"/>
</dbReference>
<feature type="compositionally biased region" description="Basic and acidic residues" evidence="1">
    <location>
        <begin position="326"/>
        <end position="347"/>
    </location>
</feature>
<dbReference type="eggNOG" id="ENOG502T2NX">
    <property type="taxonomic scope" value="Eukaryota"/>
</dbReference>
<dbReference type="OrthoDB" id="9970989at2759"/>
<feature type="region of interest" description="Disordered" evidence="1">
    <location>
        <begin position="298"/>
        <end position="369"/>
    </location>
</feature>
<dbReference type="AlphaFoldDB" id="F0YG86"/>
<dbReference type="Gene3D" id="1.10.720.30">
    <property type="entry name" value="SAP domain"/>
    <property type="match status" value="1"/>
</dbReference>
<evidence type="ECO:0000313" key="3">
    <source>
        <dbReference type="EMBL" id="EGB05853.1"/>
    </source>
</evidence>
<dbReference type="GeneID" id="20225642"/>
<dbReference type="EMBL" id="GL833138">
    <property type="protein sequence ID" value="EGB05853.1"/>
    <property type="molecule type" value="Genomic_DNA"/>
</dbReference>
<sequence>MSARVDGAGLWLSSGLEDYFLAAYFGGMAPMHQPFGGFDLGAVDEPSPSGDPNTVAAYRIHEKDPILFTESFELYWIASSDAPLHKGTSAWCNGDWPAKDVPTTPSTPDKAGHVSVDAIAWLYVCLSSGARERKEKKAKKKALKKALKKEKKAAKKAKKASKKEKKSKKRARADSSSGDDEPEKRARVDSGAGAGDAALADLLEEDMGRRDSLDLGRPASPPPAAAAPPPRPAAYDDDPADAVYVPDRGAPPPPRDGHDRGGYVDRDEPYARAPDEPGAEDFADEAAAAAAEALVAERVKARSDRDYGRADDLRDELRRVHQVYVSDKDRTWRRERGRDGGPRDRGRATLPPYERGDDEPGAPAFESDDALQAAEALVAERAKCRSDREYRRADELRDELRRVHKVHVVDKDRIWRRIAVRGRGPVRARRSPSRSRSRSRSPSPPPKQAEVSEAVLAQRKRNADRFGGDGAGAARLAAKTGLAKLPGSGAPADFELPASSTPADSAPEPEPGPSAAELRAERLRKAREKQELLRAQMAAELPPASEAPPKPKAPAPPPPAKKVVSLKGKPRPPPAEDAPEAAAPEAAAAEPALRYGKDELLGLRGAAPKEAPEPEAPAAAAPKPKPKPKPAAAPKPVAAAPEPEAAAPKPVAAPAPEPEPAAPAPEPEAPAPAAAAPSLTKAQVDKMTVPLLKKALEARGLEVKGLKAALKGRLLDALGL</sequence>
<feature type="compositionally biased region" description="Low complexity" evidence="1">
    <location>
        <begin position="580"/>
        <end position="592"/>
    </location>
</feature>
<dbReference type="RefSeq" id="XP_009039397.1">
    <property type="nucleotide sequence ID" value="XM_009041149.1"/>
</dbReference>
<dbReference type="Gene3D" id="2.60.120.1390">
    <property type="match status" value="1"/>
</dbReference>
<feature type="compositionally biased region" description="Basic and acidic residues" evidence="1">
    <location>
        <begin position="255"/>
        <end position="275"/>
    </location>
</feature>
<dbReference type="InterPro" id="IPR003034">
    <property type="entry name" value="SAP_dom"/>
</dbReference>
<feature type="region of interest" description="Disordered" evidence="1">
    <location>
        <begin position="483"/>
        <end position="681"/>
    </location>
</feature>
<keyword evidence="4" id="KW-1185">Reference proteome</keyword>
<feature type="compositionally biased region" description="Pro residues" evidence="1">
    <location>
        <begin position="545"/>
        <end position="560"/>
    </location>
</feature>
<protein>
    <recommendedName>
        <fullName evidence="2">SAP domain-containing protein</fullName>
    </recommendedName>
</protein>
<feature type="compositionally biased region" description="Basic residues" evidence="1">
    <location>
        <begin position="420"/>
        <end position="439"/>
    </location>
</feature>
<reference evidence="3 4" key="1">
    <citation type="journal article" date="2011" name="Proc. Natl. Acad. Sci. U.S.A.">
        <title>Niche of harmful alga Aureococcus anophagefferens revealed through ecogenomics.</title>
        <authorList>
            <person name="Gobler C.J."/>
            <person name="Berry D.L."/>
            <person name="Dyhrman S.T."/>
            <person name="Wilhelm S.W."/>
            <person name="Salamov A."/>
            <person name="Lobanov A.V."/>
            <person name="Zhang Y."/>
            <person name="Collier J.L."/>
            <person name="Wurch L.L."/>
            <person name="Kustka A.B."/>
            <person name="Dill B.D."/>
            <person name="Shah M."/>
            <person name="VerBerkmoes N.C."/>
            <person name="Kuo A."/>
            <person name="Terry A."/>
            <person name="Pangilinan J."/>
            <person name="Lindquist E.A."/>
            <person name="Lucas S."/>
            <person name="Paulsen I.T."/>
            <person name="Hattenrath-Lehmann T.K."/>
            <person name="Talmage S.C."/>
            <person name="Walker E.A."/>
            <person name="Koch F."/>
            <person name="Burson A.M."/>
            <person name="Marcoval M.A."/>
            <person name="Tang Y.Z."/>
            <person name="Lecleir G.R."/>
            <person name="Coyne K.J."/>
            <person name="Berg G.M."/>
            <person name="Bertrand E.M."/>
            <person name="Saito M.A."/>
            <person name="Gladyshev V.N."/>
            <person name="Grigoriev I.V."/>
        </authorList>
    </citation>
    <scope>NUCLEOTIDE SEQUENCE [LARGE SCALE GENOMIC DNA]</scope>
    <source>
        <strain evidence="4">CCMP 1984</strain>
    </source>
</reference>
<feature type="compositionally biased region" description="Basic residues" evidence="1">
    <location>
        <begin position="136"/>
        <end position="171"/>
    </location>
</feature>
<proteinExistence type="predicted"/>
<dbReference type="SUPFAM" id="SSF68906">
    <property type="entry name" value="SAP domain"/>
    <property type="match status" value="1"/>
</dbReference>
<feature type="compositionally biased region" description="Low complexity" evidence="1">
    <location>
        <begin position="630"/>
        <end position="650"/>
    </location>
</feature>
<dbReference type="SMART" id="SM00513">
    <property type="entry name" value="SAP"/>
    <property type="match status" value="1"/>
</dbReference>
<evidence type="ECO:0000256" key="1">
    <source>
        <dbReference type="SAM" id="MobiDB-lite"/>
    </source>
</evidence>
<feature type="domain" description="SAP" evidence="2">
    <location>
        <begin position="684"/>
        <end position="718"/>
    </location>
</feature>
<dbReference type="OMA" id="FELYWIA"/>
<feature type="compositionally biased region" description="Pro residues" evidence="1">
    <location>
        <begin position="651"/>
        <end position="670"/>
    </location>
</feature>
<feature type="region of interest" description="Disordered" evidence="1">
    <location>
        <begin position="420"/>
        <end position="453"/>
    </location>
</feature>
<name>F0YG86_AURAN</name>
<organism evidence="4">
    <name type="scientific">Aureococcus anophagefferens</name>
    <name type="common">Harmful bloom alga</name>
    <dbReference type="NCBI Taxonomy" id="44056"/>
    <lineage>
        <taxon>Eukaryota</taxon>
        <taxon>Sar</taxon>
        <taxon>Stramenopiles</taxon>
        <taxon>Ochrophyta</taxon>
        <taxon>Pelagophyceae</taxon>
        <taxon>Pelagomonadales</taxon>
        <taxon>Pelagomonadaceae</taxon>
        <taxon>Aureococcus</taxon>
    </lineage>
</organism>
<dbReference type="Gene3D" id="1.20.120.1910">
    <property type="entry name" value="Cysteine-tRNA ligase, C-terminal anti-codon recognition domain"/>
    <property type="match status" value="1"/>
</dbReference>
<feature type="compositionally biased region" description="Basic and acidic residues" evidence="1">
    <location>
        <begin position="298"/>
        <end position="319"/>
    </location>
</feature>
<dbReference type="KEGG" id="aaf:AURANDRAFT_66081"/>
<feature type="region of interest" description="Disordered" evidence="1">
    <location>
        <begin position="134"/>
        <end position="286"/>
    </location>
</feature>
<dbReference type="Pfam" id="PF11175">
    <property type="entry name" value="DUF2961"/>
    <property type="match status" value="1"/>
</dbReference>